<dbReference type="Pfam" id="PF20737">
    <property type="entry name" value="Glyco_hydro127C"/>
    <property type="match status" value="1"/>
</dbReference>
<name>A0A6L9S7D5_9ACTN</name>
<dbReference type="PANTHER" id="PTHR43465">
    <property type="entry name" value="DUF1680 DOMAIN PROTEIN (AFU_ORTHOLOGUE AFUA_1G08910)"/>
    <property type="match status" value="1"/>
</dbReference>
<keyword evidence="5" id="KW-1185">Reference proteome</keyword>
<dbReference type="InterPro" id="IPR008928">
    <property type="entry name" value="6-hairpin_glycosidase_sf"/>
</dbReference>
<dbReference type="EMBL" id="JAAGOA010000007">
    <property type="protein sequence ID" value="NEE00887.1"/>
    <property type="molecule type" value="Genomic_DNA"/>
</dbReference>
<dbReference type="InterPro" id="IPR049174">
    <property type="entry name" value="Beta-AFase-like"/>
</dbReference>
<evidence type="ECO:0000259" key="2">
    <source>
        <dbReference type="Pfam" id="PF07944"/>
    </source>
</evidence>
<evidence type="ECO:0000313" key="4">
    <source>
        <dbReference type="EMBL" id="NEE00887.1"/>
    </source>
</evidence>
<dbReference type="InterPro" id="IPR012878">
    <property type="entry name" value="Beta-AFase-like_GH127_cat"/>
</dbReference>
<gene>
    <name evidence="4" type="ORF">G1H10_11985</name>
</gene>
<dbReference type="InterPro" id="IPR049049">
    <property type="entry name" value="Beta-AFase-like_GH127_C"/>
</dbReference>
<dbReference type="GO" id="GO:0005975">
    <property type="term" value="P:carbohydrate metabolic process"/>
    <property type="evidence" value="ECO:0007669"/>
    <property type="project" value="InterPro"/>
</dbReference>
<feature type="region of interest" description="Disordered" evidence="1">
    <location>
        <begin position="496"/>
        <end position="515"/>
    </location>
</feature>
<dbReference type="PANTHER" id="PTHR43465:SF2">
    <property type="entry name" value="DUF1680 DOMAIN PROTEIN (AFU_ORTHOLOGUE AFUA_1G08910)"/>
    <property type="match status" value="1"/>
</dbReference>
<evidence type="ECO:0000313" key="5">
    <source>
        <dbReference type="Proteomes" id="UP000475214"/>
    </source>
</evidence>
<dbReference type="Pfam" id="PF07944">
    <property type="entry name" value="Beta-AFase-like_GH127_cat"/>
    <property type="match status" value="1"/>
</dbReference>
<dbReference type="SUPFAM" id="SSF48208">
    <property type="entry name" value="Six-hairpin glycosidases"/>
    <property type="match status" value="1"/>
</dbReference>
<protein>
    <submittedName>
        <fullName evidence="4">Glycoside hydrolase family 127 protein</fullName>
    </submittedName>
</protein>
<accession>A0A6L9S7D5</accession>
<feature type="domain" description="Non-reducing end beta-L-arabinofuranosidase-like GH127 catalytic" evidence="2">
    <location>
        <begin position="29"/>
        <end position="407"/>
    </location>
</feature>
<dbReference type="Proteomes" id="UP000475214">
    <property type="component" value="Unassembled WGS sequence"/>
</dbReference>
<feature type="domain" description="Non-reducing end beta-L-arabinofuranosidase-like GH127 C-terminal" evidence="3">
    <location>
        <begin position="528"/>
        <end position="669"/>
    </location>
</feature>
<comment type="caution">
    <text evidence="4">The sequence shown here is derived from an EMBL/GenBank/DDBJ whole genome shotgun (WGS) entry which is preliminary data.</text>
</comment>
<dbReference type="GO" id="GO:0016787">
    <property type="term" value="F:hydrolase activity"/>
    <property type="evidence" value="ECO:0007669"/>
    <property type="project" value="UniProtKB-KW"/>
</dbReference>
<evidence type="ECO:0000256" key="1">
    <source>
        <dbReference type="SAM" id="MobiDB-lite"/>
    </source>
</evidence>
<evidence type="ECO:0000259" key="3">
    <source>
        <dbReference type="Pfam" id="PF20737"/>
    </source>
</evidence>
<organism evidence="4 5">
    <name type="scientific">Phytoactinopolyspora halotolerans</name>
    <dbReference type="NCBI Taxonomy" id="1981512"/>
    <lineage>
        <taxon>Bacteria</taxon>
        <taxon>Bacillati</taxon>
        <taxon>Actinomycetota</taxon>
        <taxon>Actinomycetes</taxon>
        <taxon>Jiangellales</taxon>
        <taxon>Jiangellaceae</taxon>
        <taxon>Phytoactinopolyspora</taxon>
    </lineage>
</organism>
<reference evidence="4 5" key="1">
    <citation type="submission" date="2020-02" db="EMBL/GenBank/DDBJ databases">
        <authorList>
            <person name="Li X.-J."/>
            <person name="Han X.-M."/>
        </authorList>
    </citation>
    <scope>NUCLEOTIDE SEQUENCE [LARGE SCALE GENOMIC DNA]</scope>
    <source>
        <strain evidence="4 5">CCTCC AB 2017055</strain>
    </source>
</reference>
<dbReference type="AlphaFoldDB" id="A0A6L9S7D5"/>
<keyword evidence="4" id="KW-0378">Hydrolase</keyword>
<proteinExistence type="predicted"/>
<sequence>MPAGPAIPRARIAVLRPLDVRAVRLGTAGALGAWQERNADATIPHCVAQLEASGVLDNFRRVVGESDAEYRGFVFADSDLYKVIEAVAWEIARSGTRRWDTWLDDVIGLVARVQDATGYVMTWIQGVRPEKRFAELEWTHEMYILGHMIQAAVALDRAAGRDDLLRIARRFADLIDSRFGPEGQKGVCGHPEIETALVELYRHTGERRYLTLAQRMIDLRGTGLLPVGRLGARYFQDHAPVREATTAVGHAVRQLYLNCGVTDLYLETGEPALMKAQLAQWVNAHKRKQYITGAFGSRHRDEAFGDDYELPSDRAYAETCASIADLHWSWRILLATGDARYADTIERELYNAIAASVDATGTRFFYSNPLQLRPDRYDEENAPRERAEWYACACCPPNVARLIAQLSSYTAALGDDELRICQYTDCDIELPQHVGDGVVHVRSTYPASGVVDITLNGRLAPGFRLALRVPRWSNGATSDDGRMPADADGFVRLQPGHAAPPVAGDQRPEPAGQADEQWRWRVEFDVKPRWTRAHPRVDAVRGCVALERGPVVYCVEQADLPPGVDLDDVAADPSVAPSERTGVRIPGSADAVPAPPVLEVAGELMEPENELYRAAADDVDPDADADAAGASHTDDAMAARRATRRLTVSAIPFGSWGNRTSGAMRVWLPAARYPLHDLDPGDVKPDTTD</sequence>